<reference evidence="3" key="1">
    <citation type="journal article" date="2018" name="Nat. Microbiol.">
        <title>Leveraging single-cell genomics to expand the fungal tree of life.</title>
        <authorList>
            <person name="Ahrendt S.R."/>
            <person name="Quandt C.A."/>
            <person name="Ciobanu D."/>
            <person name="Clum A."/>
            <person name="Salamov A."/>
            <person name="Andreopoulos B."/>
            <person name="Cheng J.F."/>
            <person name="Woyke T."/>
            <person name="Pelin A."/>
            <person name="Henrissat B."/>
            <person name="Reynolds N.K."/>
            <person name="Benny G.L."/>
            <person name="Smith M.E."/>
            <person name="James T.Y."/>
            <person name="Grigoriev I.V."/>
        </authorList>
    </citation>
    <scope>NUCLEOTIDE SEQUENCE [LARGE SCALE GENOMIC DNA]</scope>
    <source>
        <strain evidence="3">ATCC 52028</strain>
    </source>
</reference>
<name>A0A4P9WU43_9FUNG</name>
<protein>
    <submittedName>
        <fullName evidence="2">Uncharacterized protein</fullName>
    </submittedName>
</protein>
<dbReference type="Proteomes" id="UP000268535">
    <property type="component" value="Unassembled WGS sequence"/>
</dbReference>
<accession>A0A4P9WU43</accession>
<organism evidence="2 3">
    <name type="scientific">Caulochytrium protostelioides</name>
    <dbReference type="NCBI Taxonomy" id="1555241"/>
    <lineage>
        <taxon>Eukaryota</taxon>
        <taxon>Fungi</taxon>
        <taxon>Fungi incertae sedis</taxon>
        <taxon>Chytridiomycota</taxon>
        <taxon>Chytridiomycota incertae sedis</taxon>
        <taxon>Chytridiomycetes</taxon>
        <taxon>Caulochytriales</taxon>
        <taxon>Caulochytriaceae</taxon>
        <taxon>Caulochytrium</taxon>
    </lineage>
</organism>
<evidence type="ECO:0000313" key="3">
    <source>
        <dbReference type="Proteomes" id="UP000268535"/>
    </source>
</evidence>
<dbReference type="AlphaFoldDB" id="A0A4P9WU43"/>
<evidence type="ECO:0000256" key="1">
    <source>
        <dbReference type="SAM" id="MobiDB-lite"/>
    </source>
</evidence>
<dbReference type="EMBL" id="ML009602">
    <property type="protein sequence ID" value="RKO96809.1"/>
    <property type="molecule type" value="Genomic_DNA"/>
</dbReference>
<proteinExistence type="predicted"/>
<sequence>MFLATFSSSPFLLFTLFSSLTLIVRLSYLDLKPALASHARLSKPKTLAEAQEVAITVDEAIFSGTFLAHVGSPRHFTPSNVHQRPGPPQFSRPFMPSSSMQHPPPPPSSSPTPLELNAINAGHPPRC</sequence>
<evidence type="ECO:0000313" key="2">
    <source>
        <dbReference type="EMBL" id="RKO96809.1"/>
    </source>
</evidence>
<feature type="region of interest" description="Disordered" evidence="1">
    <location>
        <begin position="74"/>
        <end position="127"/>
    </location>
</feature>
<gene>
    <name evidence="2" type="ORF">CAUPRSCDRAFT_11495</name>
</gene>